<comment type="caution">
    <text evidence="1">The sequence shown here is derived from an EMBL/GenBank/DDBJ whole genome shotgun (WGS) entry which is preliminary data.</text>
</comment>
<protein>
    <submittedName>
        <fullName evidence="1">BgTH12-03259</fullName>
    </submittedName>
</protein>
<evidence type="ECO:0000313" key="1">
    <source>
        <dbReference type="EMBL" id="CAD6503599.1"/>
    </source>
</evidence>
<dbReference type="Proteomes" id="UP000683417">
    <property type="component" value="Unassembled WGS sequence"/>
</dbReference>
<name>A0A9W4D3U8_BLUGR</name>
<sequence>MLTALVVSPLLLPN</sequence>
<evidence type="ECO:0000313" key="2">
    <source>
        <dbReference type="Proteomes" id="UP000683417"/>
    </source>
</evidence>
<proteinExistence type="predicted"/>
<reference evidence="1" key="1">
    <citation type="submission" date="2020-10" db="EMBL/GenBank/DDBJ databases">
        <authorList>
            <person name="Muller C M."/>
        </authorList>
    </citation>
    <scope>NUCLEOTIDE SEQUENCE</scope>
    <source>
        <strain evidence="1">THUN-12</strain>
    </source>
</reference>
<organism evidence="1 2">
    <name type="scientific">Blumeria graminis f. sp. triticale</name>
    <dbReference type="NCBI Taxonomy" id="1689686"/>
    <lineage>
        <taxon>Eukaryota</taxon>
        <taxon>Fungi</taxon>
        <taxon>Dikarya</taxon>
        <taxon>Ascomycota</taxon>
        <taxon>Pezizomycotina</taxon>
        <taxon>Leotiomycetes</taxon>
        <taxon>Erysiphales</taxon>
        <taxon>Erysiphaceae</taxon>
        <taxon>Blumeria</taxon>
    </lineage>
</organism>
<dbReference type="EMBL" id="CAJHIT010000007">
    <property type="protein sequence ID" value="CAD6503599.1"/>
    <property type="molecule type" value="Genomic_DNA"/>
</dbReference>
<gene>
    <name evidence="1" type="ORF">BGTH12_LOCUS4957</name>
</gene>
<accession>A0A9W4D3U8</accession>